<dbReference type="EMBL" id="BSPX01000144">
    <property type="protein sequence ID" value="GLT24743.1"/>
    <property type="molecule type" value="Genomic_DNA"/>
</dbReference>
<evidence type="ECO:0000313" key="3">
    <source>
        <dbReference type="Proteomes" id="UP001157167"/>
    </source>
</evidence>
<protein>
    <recommendedName>
        <fullName evidence="4">Peptidase C-terminal archaeal/bacterial domain-containing protein</fullName>
    </recommendedName>
</protein>
<feature type="chain" id="PRO_5047480009" description="Peptidase C-terminal archaeal/bacterial domain-containing protein" evidence="1">
    <location>
        <begin position="21"/>
        <end position="243"/>
    </location>
</feature>
<keyword evidence="3" id="KW-1185">Reference proteome</keyword>
<sequence length="243" mass="24666">MARRALLGAAVLAWAGLALAAPVQPDLPPARKVAVAAGATQALSGTLKGYQLADYLIPLEAGQSVVMQLRTSNPSGYFNVDAPGATDGAMFIGSTSGNRFETVAPVSGDYLVRVYLMRNAARRNEVARYSLSVRAGAHPGKAAASDARVAGTPFHATASIRCMPAGGQPTTCEAGVIRREAGAGTVRITLPGGAVRHVAFADGKAVSSDGPAGLEVERAGDTSVITLGSGDRIEIPDALVTGG</sequence>
<accession>A0ABQ6FGJ7</accession>
<evidence type="ECO:0000313" key="2">
    <source>
        <dbReference type="EMBL" id="GLT24743.1"/>
    </source>
</evidence>
<feature type="signal peptide" evidence="1">
    <location>
        <begin position="1"/>
        <end position="20"/>
    </location>
</feature>
<dbReference type="Gene3D" id="2.60.120.380">
    <property type="match status" value="1"/>
</dbReference>
<name>A0ABQ6FGJ7_9RHOO</name>
<gene>
    <name evidence="2" type="ORF">GCM10007933_42390</name>
</gene>
<proteinExistence type="predicted"/>
<evidence type="ECO:0000256" key="1">
    <source>
        <dbReference type="SAM" id="SignalP"/>
    </source>
</evidence>
<comment type="caution">
    <text evidence="2">The sequence shown here is derived from an EMBL/GenBank/DDBJ whole genome shotgun (WGS) entry which is preliminary data.</text>
</comment>
<organism evidence="2 3">
    <name type="scientific">Zoogloea oryzae</name>
    <dbReference type="NCBI Taxonomy" id="310767"/>
    <lineage>
        <taxon>Bacteria</taxon>
        <taxon>Pseudomonadati</taxon>
        <taxon>Pseudomonadota</taxon>
        <taxon>Betaproteobacteria</taxon>
        <taxon>Rhodocyclales</taxon>
        <taxon>Zoogloeaceae</taxon>
        <taxon>Zoogloea</taxon>
    </lineage>
</organism>
<reference evidence="3" key="1">
    <citation type="journal article" date="2019" name="Int. J. Syst. Evol. Microbiol.">
        <title>The Global Catalogue of Microorganisms (GCM) 10K type strain sequencing project: providing services to taxonomists for standard genome sequencing and annotation.</title>
        <authorList>
            <consortium name="The Broad Institute Genomics Platform"/>
            <consortium name="The Broad Institute Genome Sequencing Center for Infectious Disease"/>
            <person name="Wu L."/>
            <person name="Ma J."/>
        </authorList>
    </citation>
    <scope>NUCLEOTIDE SEQUENCE [LARGE SCALE GENOMIC DNA]</scope>
    <source>
        <strain evidence="3">NBRC 102407</strain>
    </source>
</reference>
<evidence type="ECO:0008006" key="4">
    <source>
        <dbReference type="Google" id="ProtNLM"/>
    </source>
</evidence>
<dbReference type="Proteomes" id="UP001157167">
    <property type="component" value="Unassembled WGS sequence"/>
</dbReference>
<dbReference type="RefSeq" id="WP_284189945.1">
    <property type="nucleotide sequence ID" value="NZ_BSPX01000144.1"/>
</dbReference>
<keyword evidence="1" id="KW-0732">Signal</keyword>